<keyword evidence="3" id="KW-1185">Reference proteome</keyword>
<name>A0A3N4JFW0_9PEZI</name>
<accession>A0A3N4JFW0</accession>
<feature type="compositionally biased region" description="Polar residues" evidence="1">
    <location>
        <begin position="1"/>
        <end position="12"/>
    </location>
</feature>
<dbReference type="AlphaFoldDB" id="A0A3N4JFW0"/>
<evidence type="ECO:0000313" key="3">
    <source>
        <dbReference type="Proteomes" id="UP000276215"/>
    </source>
</evidence>
<feature type="region of interest" description="Disordered" evidence="1">
    <location>
        <begin position="1"/>
        <end position="23"/>
    </location>
</feature>
<dbReference type="EMBL" id="ML120466">
    <property type="protein sequence ID" value="RPA92724.1"/>
    <property type="molecule type" value="Genomic_DNA"/>
</dbReference>
<dbReference type="Proteomes" id="UP000276215">
    <property type="component" value="Unassembled WGS sequence"/>
</dbReference>
<sequence>MPRSDQLAQAQPEQVMLPPPFRHPRKLIDEYESEDDMDGINEISGGNYFSNAQKILNNPEDARLSIPSNRPNWNTKTIPAKVQLGSKNFHKSQPPIYSLSPLSTPTSIRTYSNVPLKEIIKRREIVPLRRPTISGSFKSPFLSKSPMTNMDQALVPSTSEFICQGQEHGTMPISNQSPFIIPTSIIPSTFAIEFDNKAKRCMTESEPFPLSTSTHASRIGPRRATQAAPLKAHRGMTIRFEASQKPFKPPLMTKPLKSILRTGRQASGFDTTDDSPILVNPRKKIITKARTKSGQEGLGEGAQCAGKRKVVTSSFAEVQAAW</sequence>
<gene>
    <name evidence="2" type="ORF">L873DRAFT_141881</name>
</gene>
<proteinExistence type="predicted"/>
<reference evidence="2 3" key="1">
    <citation type="journal article" date="2018" name="Nat. Ecol. Evol.">
        <title>Pezizomycetes genomes reveal the molecular basis of ectomycorrhizal truffle lifestyle.</title>
        <authorList>
            <person name="Murat C."/>
            <person name="Payen T."/>
            <person name="Noel B."/>
            <person name="Kuo A."/>
            <person name="Morin E."/>
            <person name="Chen J."/>
            <person name="Kohler A."/>
            <person name="Krizsan K."/>
            <person name="Balestrini R."/>
            <person name="Da Silva C."/>
            <person name="Montanini B."/>
            <person name="Hainaut M."/>
            <person name="Levati E."/>
            <person name="Barry K.W."/>
            <person name="Belfiori B."/>
            <person name="Cichocki N."/>
            <person name="Clum A."/>
            <person name="Dockter R.B."/>
            <person name="Fauchery L."/>
            <person name="Guy J."/>
            <person name="Iotti M."/>
            <person name="Le Tacon F."/>
            <person name="Lindquist E.A."/>
            <person name="Lipzen A."/>
            <person name="Malagnac F."/>
            <person name="Mello A."/>
            <person name="Molinier V."/>
            <person name="Miyauchi S."/>
            <person name="Poulain J."/>
            <person name="Riccioni C."/>
            <person name="Rubini A."/>
            <person name="Sitrit Y."/>
            <person name="Splivallo R."/>
            <person name="Traeger S."/>
            <person name="Wang M."/>
            <person name="Zifcakova L."/>
            <person name="Wipf D."/>
            <person name="Zambonelli A."/>
            <person name="Paolocci F."/>
            <person name="Nowrousian M."/>
            <person name="Ottonello S."/>
            <person name="Baldrian P."/>
            <person name="Spatafora J.W."/>
            <person name="Henrissat B."/>
            <person name="Nagy L.G."/>
            <person name="Aury J.M."/>
            <person name="Wincker P."/>
            <person name="Grigoriev I.V."/>
            <person name="Bonfante P."/>
            <person name="Martin F.M."/>
        </authorList>
    </citation>
    <scope>NUCLEOTIDE SEQUENCE [LARGE SCALE GENOMIC DNA]</scope>
    <source>
        <strain evidence="2 3">120613-1</strain>
    </source>
</reference>
<organism evidence="2 3">
    <name type="scientific">Choiromyces venosus 120613-1</name>
    <dbReference type="NCBI Taxonomy" id="1336337"/>
    <lineage>
        <taxon>Eukaryota</taxon>
        <taxon>Fungi</taxon>
        <taxon>Dikarya</taxon>
        <taxon>Ascomycota</taxon>
        <taxon>Pezizomycotina</taxon>
        <taxon>Pezizomycetes</taxon>
        <taxon>Pezizales</taxon>
        <taxon>Tuberaceae</taxon>
        <taxon>Choiromyces</taxon>
    </lineage>
</organism>
<protein>
    <submittedName>
        <fullName evidence="2">Uncharacterized protein</fullName>
    </submittedName>
</protein>
<feature type="region of interest" description="Disordered" evidence="1">
    <location>
        <begin position="205"/>
        <end position="230"/>
    </location>
</feature>
<evidence type="ECO:0000256" key="1">
    <source>
        <dbReference type="SAM" id="MobiDB-lite"/>
    </source>
</evidence>
<dbReference type="OrthoDB" id="5410359at2759"/>
<evidence type="ECO:0000313" key="2">
    <source>
        <dbReference type="EMBL" id="RPA92724.1"/>
    </source>
</evidence>